<evidence type="ECO:0000313" key="2">
    <source>
        <dbReference type="Proteomes" id="UP000278907"/>
    </source>
</evidence>
<comment type="caution">
    <text evidence="1">The sequence shown here is derived from an EMBL/GenBank/DDBJ whole genome shotgun (WGS) entry which is preliminary data.</text>
</comment>
<organism evidence="1 2">
    <name type="scientific">Corallococcus praedator</name>
    <dbReference type="NCBI Taxonomy" id="2316724"/>
    <lineage>
        <taxon>Bacteria</taxon>
        <taxon>Pseudomonadati</taxon>
        <taxon>Myxococcota</taxon>
        <taxon>Myxococcia</taxon>
        <taxon>Myxococcales</taxon>
        <taxon>Cystobacterineae</taxon>
        <taxon>Myxococcaceae</taxon>
        <taxon>Corallococcus</taxon>
    </lineage>
</organism>
<evidence type="ECO:0008006" key="3">
    <source>
        <dbReference type="Google" id="ProtNLM"/>
    </source>
</evidence>
<evidence type="ECO:0000313" key="1">
    <source>
        <dbReference type="EMBL" id="RKI16985.1"/>
    </source>
</evidence>
<dbReference type="Proteomes" id="UP000278907">
    <property type="component" value="Unassembled WGS sequence"/>
</dbReference>
<sequence length="207" mass="22493">MSPLQELLAQASLHDVCGTAVKRARLKATLTPTPTTRQVDGDLKLSEAQDLLFEEGRVHVKGHLILDEQSRLLVAGDLVVEGNIVNEGFDYALLFVGGALTANNLLFHGELVSLERIAVKGVAWTYYNDYSTHADLLTARVVVADDRAEAVDVVRADTHLVGHSRQISEALGKVLHAQAWDAEQGGACSYPDLAKRLCQGKELLREG</sequence>
<protein>
    <recommendedName>
        <fullName evidence="3">Polymer-forming cytoskeletal protein</fullName>
    </recommendedName>
</protein>
<proteinExistence type="predicted"/>
<gene>
    <name evidence="1" type="ORF">D7Y13_01590</name>
</gene>
<dbReference type="EMBL" id="RAWI01000006">
    <property type="protein sequence ID" value="RKI16985.1"/>
    <property type="molecule type" value="Genomic_DNA"/>
</dbReference>
<reference evidence="1 2" key="1">
    <citation type="submission" date="2018-09" db="EMBL/GenBank/DDBJ databases">
        <authorList>
            <person name="Livingstone P.G."/>
            <person name="Whitworth D.E."/>
        </authorList>
    </citation>
    <scope>NUCLEOTIDE SEQUENCE [LARGE SCALE GENOMIC DNA]</scope>
    <source>
        <strain evidence="1 2">CA031B</strain>
    </source>
</reference>
<accession>A0ABX9QRQ3</accession>
<dbReference type="RefSeq" id="WP_120581997.1">
    <property type="nucleotide sequence ID" value="NZ_RAWI01000006.1"/>
</dbReference>
<name>A0ABX9QRQ3_9BACT</name>
<keyword evidence="2" id="KW-1185">Reference proteome</keyword>